<dbReference type="SUPFAM" id="SSF55383">
    <property type="entry name" value="Copper amine oxidase, domain N"/>
    <property type="match status" value="1"/>
</dbReference>
<evidence type="ECO:0000259" key="2">
    <source>
        <dbReference type="Pfam" id="PF07833"/>
    </source>
</evidence>
<accession>A0ABV8JY54</accession>
<feature type="chain" id="PRO_5047185154" evidence="1">
    <location>
        <begin position="27"/>
        <end position="318"/>
    </location>
</feature>
<dbReference type="Pfam" id="PF07833">
    <property type="entry name" value="Cu_amine_oxidN1"/>
    <property type="match status" value="1"/>
</dbReference>
<reference evidence="4" key="1">
    <citation type="journal article" date="2019" name="Int. J. Syst. Evol. Microbiol.">
        <title>The Global Catalogue of Microorganisms (GCM) 10K type strain sequencing project: providing services to taxonomists for standard genome sequencing and annotation.</title>
        <authorList>
            <consortium name="The Broad Institute Genomics Platform"/>
            <consortium name="The Broad Institute Genome Sequencing Center for Infectious Disease"/>
            <person name="Wu L."/>
            <person name="Ma J."/>
        </authorList>
    </citation>
    <scope>NUCLEOTIDE SEQUENCE [LARGE SCALE GENOMIC DNA]</scope>
    <source>
        <strain evidence="4">IBRC-M 10987</strain>
    </source>
</reference>
<keyword evidence="4" id="KW-1185">Reference proteome</keyword>
<evidence type="ECO:0000313" key="4">
    <source>
        <dbReference type="Proteomes" id="UP001595715"/>
    </source>
</evidence>
<name>A0ABV8JY54_9BACL</name>
<organism evidence="3 4">
    <name type="scientific">Paenibacillus xanthanilyticus</name>
    <dbReference type="NCBI Taxonomy" id="1783531"/>
    <lineage>
        <taxon>Bacteria</taxon>
        <taxon>Bacillati</taxon>
        <taxon>Bacillota</taxon>
        <taxon>Bacilli</taxon>
        <taxon>Bacillales</taxon>
        <taxon>Paenibacillaceae</taxon>
        <taxon>Paenibacillus</taxon>
    </lineage>
</organism>
<protein>
    <submittedName>
        <fullName evidence="3">Copper amine oxidase N-terminal domain-containing protein</fullName>
    </submittedName>
</protein>
<dbReference type="EMBL" id="JBHSAM010000014">
    <property type="protein sequence ID" value="MFC4098943.1"/>
    <property type="molecule type" value="Genomic_DNA"/>
</dbReference>
<dbReference type="InterPro" id="IPR036582">
    <property type="entry name" value="Mao_N_sf"/>
</dbReference>
<evidence type="ECO:0000313" key="3">
    <source>
        <dbReference type="EMBL" id="MFC4098943.1"/>
    </source>
</evidence>
<proteinExistence type="predicted"/>
<dbReference type="RefSeq" id="WP_377717637.1">
    <property type="nucleotide sequence ID" value="NZ_JBHSAM010000014.1"/>
</dbReference>
<keyword evidence="1" id="KW-0732">Signal</keyword>
<dbReference type="Gene3D" id="3.30.457.10">
    <property type="entry name" value="Copper amine oxidase-like, N-terminal domain"/>
    <property type="match status" value="1"/>
</dbReference>
<feature type="signal peptide" evidence="1">
    <location>
        <begin position="1"/>
        <end position="26"/>
    </location>
</feature>
<gene>
    <name evidence="3" type="ORF">ACFOZ8_04660</name>
</gene>
<sequence>MRRRTLLAAMLAVAITVGAAAPAVIAAGATTSVYVNGVPSAALKPVVDPSGVYLPYKPLFAQFGYTAAYDAKTKLHVLAKPGIKIVFAVGSRTASVNGKTVKLSAPARTVGGTVYVPLRFAQETAKIPVVYDREAGLVQFGSAFLADQFFRARFGMTVVELKKLIKTAPSEEGEKEEGYVVEYHGLPLPQGREGYYTFTFAGGKLDAMRVSFMDQSGDLDAAMNAYAKDKSYLDRLYNGGESAADVQWNVDDEERRDFIQDYKGDEYKLIREAITFGVLDLKARYTKPGYTVDIHFTNLNWDEADDPFFIETLTYEKK</sequence>
<comment type="caution">
    <text evidence="3">The sequence shown here is derived from an EMBL/GenBank/DDBJ whole genome shotgun (WGS) entry which is preliminary data.</text>
</comment>
<evidence type="ECO:0000256" key="1">
    <source>
        <dbReference type="SAM" id="SignalP"/>
    </source>
</evidence>
<feature type="domain" description="Copper amine oxidase-like N-terminal" evidence="2">
    <location>
        <begin position="35"/>
        <end position="138"/>
    </location>
</feature>
<dbReference type="InterPro" id="IPR012854">
    <property type="entry name" value="Cu_amine_oxidase-like_N"/>
</dbReference>
<dbReference type="Proteomes" id="UP001595715">
    <property type="component" value="Unassembled WGS sequence"/>
</dbReference>